<keyword evidence="2" id="KW-1185">Reference proteome</keyword>
<evidence type="ECO:0000313" key="1">
    <source>
        <dbReference type="EMBL" id="MBV0933620.1"/>
    </source>
</evidence>
<name>A0ABS6MBH0_9GAMM</name>
<dbReference type="RefSeq" id="WP_217335040.1">
    <property type="nucleotide sequence ID" value="NZ_JAHQZT010000010.1"/>
</dbReference>
<dbReference type="EMBL" id="JAHQZT010000010">
    <property type="protein sequence ID" value="MBV0933620.1"/>
    <property type="molecule type" value="Genomic_DNA"/>
</dbReference>
<sequence length="242" mass="27245">MGDNVKLGIRLQQIRAMAGGGYDHVWDGCCDHGYLGISLLTQPGMGQVHFVDVVPELINDLDARLAQHPCSHWHTHCMDVAELPLAANPGRHLVILAGIGGDLVIDIVNRLHQRHPTAEIDYLLCPVYHTFAVRERLIQLDFHLHAEALVQERRHCYEILKVSPLSHRSRHLPKVSPAGDSIWQTETPEQARIAQHYLQRTLNHYRRVQQGNLKDVKEAVAAYEAIEPNPAMAANVDSFKNL</sequence>
<comment type="caution">
    <text evidence="1">The sequence shown here is derived from an EMBL/GenBank/DDBJ whole genome shotgun (WGS) entry which is preliminary data.</text>
</comment>
<evidence type="ECO:0000313" key="2">
    <source>
        <dbReference type="Proteomes" id="UP000755551"/>
    </source>
</evidence>
<protein>
    <submittedName>
        <fullName evidence="1">tRNA (Adenine(22)-N(1))-methyltransferase TrmK</fullName>
    </submittedName>
</protein>
<proteinExistence type="predicted"/>
<gene>
    <name evidence="1" type="ORF">KTN04_09750</name>
</gene>
<dbReference type="InterPro" id="IPR016876">
    <property type="entry name" value="UCP028234"/>
</dbReference>
<accession>A0ABS6MBH0</accession>
<dbReference type="PANTHER" id="PTHR38451">
    <property type="entry name" value="TRNA (ADENINE(22)-N(1))-METHYLTRANSFERASE"/>
    <property type="match status" value="1"/>
</dbReference>
<organism evidence="1 2">
    <name type="scientific">Marinobacterium weihaiense</name>
    <dbReference type="NCBI Taxonomy" id="2851016"/>
    <lineage>
        <taxon>Bacteria</taxon>
        <taxon>Pseudomonadati</taxon>
        <taxon>Pseudomonadota</taxon>
        <taxon>Gammaproteobacteria</taxon>
        <taxon>Oceanospirillales</taxon>
        <taxon>Oceanospirillaceae</taxon>
        <taxon>Marinobacterium</taxon>
    </lineage>
</organism>
<reference evidence="1 2" key="1">
    <citation type="submission" date="2021-06" db="EMBL/GenBank/DDBJ databases">
        <title>Bacterium isolated from marine sediment.</title>
        <authorList>
            <person name="Zhu K.-L."/>
            <person name="Du Z.-J."/>
            <person name="Liang Q.-Y."/>
        </authorList>
    </citation>
    <scope>NUCLEOTIDE SEQUENCE [LARGE SCALE GENOMIC DNA]</scope>
    <source>
        <strain evidence="1 2">A346</strain>
    </source>
</reference>
<dbReference type="Proteomes" id="UP000755551">
    <property type="component" value="Unassembled WGS sequence"/>
</dbReference>
<dbReference type="PANTHER" id="PTHR38451:SF1">
    <property type="entry name" value="TRNA (ADENINE(22)-N(1))-METHYLTRANSFERASE"/>
    <property type="match status" value="1"/>
</dbReference>
<dbReference type="PIRSF" id="PIRSF028234">
    <property type="entry name" value="UCP028234"/>
    <property type="match status" value="1"/>
</dbReference>
<dbReference type="Pfam" id="PF12847">
    <property type="entry name" value="Methyltransf_18"/>
    <property type="match status" value="1"/>
</dbReference>